<evidence type="ECO:0000313" key="2">
    <source>
        <dbReference type="EMBL" id="KAE9524117.1"/>
    </source>
</evidence>
<dbReference type="GO" id="GO:0005634">
    <property type="term" value="C:nucleus"/>
    <property type="evidence" value="ECO:0007669"/>
    <property type="project" value="InterPro"/>
</dbReference>
<dbReference type="PANTHER" id="PTHR32344">
    <property type="entry name" value="U1-TYPE DOMAIN-CONTAINING PROTEIN"/>
    <property type="match status" value="1"/>
</dbReference>
<organism evidence="2 3">
    <name type="scientific">Aphis glycines</name>
    <name type="common">Soybean aphid</name>
    <dbReference type="NCBI Taxonomy" id="307491"/>
    <lineage>
        <taxon>Eukaryota</taxon>
        <taxon>Metazoa</taxon>
        <taxon>Ecdysozoa</taxon>
        <taxon>Arthropoda</taxon>
        <taxon>Hexapoda</taxon>
        <taxon>Insecta</taxon>
        <taxon>Pterygota</taxon>
        <taxon>Neoptera</taxon>
        <taxon>Paraneoptera</taxon>
        <taxon>Hemiptera</taxon>
        <taxon>Sternorrhyncha</taxon>
        <taxon>Aphidomorpha</taxon>
        <taxon>Aphidoidea</taxon>
        <taxon>Aphididae</taxon>
        <taxon>Aphidini</taxon>
        <taxon>Aphis</taxon>
        <taxon>Aphis</taxon>
    </lineage>
</organism>
<dbReference type="GO" id="GO:0003690">
    <property type="term" value="F:double-stranded DNA binding"/>
    <property type="evidence" value="ECO:0007669"/>
    <property type="project" value="InterPro"/>
</dbReference>
<evidence type="ECO:0000313" key="3">
    <source>
        <dbReference type="Proteomes" id="UP000475862"/>
    </source>
</evidence>
<proteinExistence type="predicted"/>
<accession>A0A6G0T2I6</accession>
<feature type="domain" description="DUF659" evidence="1">
    <location>
        <begin position="168"/>
        <end position="317"/>
    </location>
</feature>
<protein>
    <recommendedName>
        <fullName evidence="1">DUF659 domain-containing protein</fullName>
    </recommendedName>
</protein>
<comment type="caution">
    <text evidence="2">The sequence shown here is derived from an EMBL/GenBank/DDBJ whole genome shotgun (WGS) entry which is preliminary data.</text>
</comment>
<dbReference type="EMBL" id="VYZN01000072">
    <property type="protein sequence ID" value="KAE9524117.1"/>
    <property type="molecule type" value="Genomic_DNA"/>
</dbReference>
<keyword evidence="3" id="KW-1185">Reference proteome</keyword>
<reference evidence="2 3" key="1">
    <citation type="submission" date="2019-08" db="EMBL/GenBank/DDBJ databases">
        <title>The genome of the soybean aphid Biotype 1, its phylome, world population structure and adaptation to the North American continent.</title>
        <authorList>
            <person name="Giordano R."/>
            <person name="Donthu R.K."/>
            <person name="Hernandez A.G."/>
            <person name="Wright C.L."/>
            <person name="Zimin A.V."/>
        </authorList>
    </citation>
    <scope>NUCLEOTIDE SEQUENCE [LARGE SCALE GENOMIC DNA]</scope>
    <source>
        <tissue evidence="2">Whole aphids</tissue>
    </source>
</reference>
<sequence length="576" mass="66405">MYFQFLVINTKNFMIFQLQNYLQIFAFSTDFDWDFDALCIVFQSLLCNALKCSTASRLRAFVQEFGHNIFSTDGTVLFCKICNVKVTAEKRFAVQQHLSRDKHINGLERSKLQNEKNNTQSFITDVPNKSEYFLDLTRTFLSCNIPLNKLENPAFSKFLEKYTNKQTPDRSTLRKNYVSICYDETIQMIRSYVENKKLWVSIDETTDANGRYVANVIIDTLEVGNIEVLEKTNHSTIAKVLDKSLSILWPQGIIHDNVLLFLSDAAPYMVKAATSIQTYYSKMIHVTCLAHALHRVAEEIRIHFPNVDELINNVKKVFLKAPSRIQIFKTMAPDIPLPPRPVLTRWGTWLNASMYYCDHFELIKEIINQLDGEDAVAVSKAQNLFSNVILKHNLIYIKANFSTLATSITQLETSGVPLIDSINIIQKIKAEIQKAPNQIGKIIYQKLSTTLNKNKGFKIISDISDILNGQGTINEIPDDLIANDLAFFKYSPITSVDVERSFSIYKNLLADNRRSFLFENLKQALVVQCNIFELQPYKKFDSVENWVCVKVPVFRHFFCFSRFFLKLLENVYFFPL</sequence>
<dbReference type="PANTHER" id="PTHR32344:SF1">
    <property type="entry name" value="U1-TYPE DOMAIN-CONTAINING PROTEIN"/>
    <property type="match status" value="1"/>
</dbReference>
<dbReference type="AlphaFoldDB" id="A0A6G0T2I6"/>
<dbReference type="GO" id="GO:0006357">
    <property type="term" value="P:regulation of transcription by RNA polymerase II"/>
    <property type="evidence" value="ECO:0007669"/>
    <property type="project" value="InterPro"/>
</dbReference>
<name>A0A6G0T2I6_APHGL</name>
<dbReference type="InterPro" id="IPR033375">
    <property type="entry name" value="Cggbp1"/>
</dbReference>
<dbReference type="Proteomes" id="UP000475862">
    <property type="component" value="Unassembled WGS sequence"/>
</dbReference>
<gene>
    <name evidence="2" type="ORF">AGLY_015482</name>
</gene>
<dbReference type="OrthoDB" id="6623574at2759"/>
<dbReference type="InterPro" id="IPR012337">
    <property type="entry name" value="RNaseH-like_sf"/>
</dbReference>
<dbReference type="Pfam" id="PF04937">
    <property type="entry name" value="DUF659"/>
    <property type="match status" value="1"/>
</dbReference>
<dbReference type="SUPFAM" id="SSF53098">
    <property type="entry name" value="Ribonuclease H-like"/>
    <property type="match status" value="1"/>
</dbReference>
<evidence type="ECO:0000259" key="1">
    <source>
        <dbReference type="Pfam" id="PF04937"/>
    </source>
</evidence>
<dbReference type="InterPro" id="IPR007021">
    <property type="entry name" value="DUF659"/>
</dbReference>